<gene>
    <name evidence="3" type="ORF">Ahy_B05g076275</name>
</gene>
<evidence type="ECO:0000313" key="3">
    <source>
        <dbReference type="EMBL" id="RYR08539.1"/>
    </source>
</evidence>
<proteinExistence type="predicted"/>
<feature type="region of interest" description="Disordered" evidence="1">
    <location>
        <begin position="106"/>
        <end position="132"/>
    </location>
</feature>
<reference evidence="3 4" key="1">
    <citation type="submission" date="2019-01" db="EMBL/GenBank/DDBJ databases">
        <title>Sequencing of cultivated peanut Arachis hypogaea provides insights into genome evolution and oil improvement.</title>
        <authorList>
            <person name="Chen X."/>
        </authorList>
    </citation>
    <scope>NUCLEOTIDE SEQUENCE [LARGE SCALE GENOMIC DNA]</scope>
    <source>
        <strain evidence="4">cv. Fuhuasheng</strain>
        <tissue evidence="3">Leaves</tissue>
    </source>
</reference>
<protein>
    <recommendedName>
        <fullName evidence="2">Reverse transcriptase zinc-binding domain-containing protein</fullName>
    </recommendedName>
</protein>
<dbReference type="EMBL" id="SDMP01000015">
    <property type="protein sequence ID" value="RYR08539.1"/>
    <property type="molecule type" value="Genomic_DNA"/>
</dbReference>
<evidence type="ECO:0000313" key="4">
    <source>
        <dbReference type="Proteomes" id="UP000289738"/>
    </source>
</evidence>
<evidence type="ECO:0000259" key="2">
    <source>
        <dbReference type="Pfam" id="PF13966"/>
    </source>
</evidence>
<dbReference type="InterPro" id="IPR026960">
    <property type="entry name" value="RVT-Znf"/>
</dbReference>
<feature type="domain" description="Reverse transcriptase zinc-binding" evidence="2">
    <location>
        <begin position="30"/>
        <end position="85"/>
    </location>
</feature>
<feature type="compositionally biased region" description="Polar residues" evidence="1">
    <location>
        <begin position="119"/>
        <end position="132"/>
    </location>
</feature>
<comment type="caution">
    <text evidence="3">The sequence shown here is derived from an EMBL/GenBank/DDBJ whole genome shotgun (WGS) entry which is preliminary data.</text>
</comment>
<sequence length="154" mass="17504">MWGEIGSLQQRKARLVEVFEDGMQLVDEDVELFTWFIILERLNIMDRLCKLKMLSNNEVSCVLCSTSKKSVHHIFFGCEWSWGIWSTILKRWNLTQLSLPFQGANAHGSENRTGPVGRTGSTGNRQCKQSGPSLITARRKIVEPAENWPVGPNQ</sequence>
<dbReference type="Pfam" id="PF13966">
    <property type="entry name" value="zf-RVT"/>
    <property type="match status" value="1"/>
</dbReference>
<dbReference type="AlphaFoldDB" id="A0A444Z2W1"/>
<organism evidence="3 4">
    <name type="scientific">Arachis hypogaea</name>
    <name type="common">Peanut</name>
    <dbReference type="NCBI Taxonomy" id="3818"/>
    <lineage>
        <taxon>Eukaryota</taxon>
        <taxon>Viridiplantae</taxon>
        <taxon>Streptophyta</taxon>
        <taxon>Embryophyta</taxon>
        <taxon>Tracheophyta</taxon>
        <taxon>Spermatophyta</taxon>
        <taxon>Magnoliopsida</taxon>
        <taxon>eudicotyledons</taxon>
        <taxon>Gunneridae</taxon>
        <taxon>Pentapetalae</taxon>
        <taxon>rosids</taxon>
        <taxon>fabids</taxon>
        <taxon>Fabales</taxon>
        <taxon>Fabaceae</taxon>
        <taxon>Papilionoideae</taxon>
        <taxon>50 kb inversion clade</taxon>
        <taxon>dalbergioids sensu lato</taxon>
        <taxon>Dalbergieae</taxon>
        <taxon>Pterocarpus clade</taxon>
        <taxon>Arachis</taxon>
    </lineage>
</organism>
<dbReference type="Proteomes" id="UP000289738">
    <property type="component" value="Chromosome B05"/>
</dbReference>
<evidence type="ECO:0000256" key="1">
    <source>
        <dbReference type="SAM" id="MobiDB-lite"/>
    </source>
</evidence>
<keyword evidence="4" id="KW-1185">Reference proteome</keyword>
<accession>A0A444Z2W1</accession>
<name>A0A444Z2W1_ARAHY</name>